<accession>E3EJN4</accession>
<reference evidence="1 2" key="1">
    <citation type="journal article" date="2011" name="J. Bacteriol.">
        <title>Complete genome sequence of Paenibacillus polymyxa SC2, a strain of plant growth-promoting Rhizobacterium with broad-spectrum antimicrobial activity.</title>
        <authorList>
            <person name="Ma M."/>
            <person name="Wang C."/>
            <person name="Ding Y."/>
            <person name="Li L."/>
            <person name="Shen D."/>
            <person name="Jiang X."/>
            <person name="Guan D."/>
            <person name="Cao F."/>
            <person name="Chen H."/>
            <person name="Feng R."/>
            <person name="Wang X."/>
            <person name="Ge Y."/>
            <person name="Yao L."/>
            <person name="Bing X."/>
            <person name="Yang X."/>
            <person name="Li J."/>
            <person name="Du B."/>
        </authorList>
    </citation>
    <scope>NUCLEOTIDE SEQUENCE [LARGE SCALE GENOMIC DNA]</scope>
    <source>
        <strain evidence="1 2">SC2</strain>
        <plasmid evidence="2">pSC2</plasmid>
    </source>
</reference>
<dbReference type="RefSeq" id="WP_013385819.1">
    <property type="nucleotide sequence ID" value="NC_014628.2"/>
</dbReference>
<gene>
    <name evidence="1" type="ORF">PPSC2_28030</name>
</gene>
<evidence type="ECO:0000313" key="1">
    <source>
        <dbReference type="EMBL" id="ADO59405.1"/>
    </source>
</evidence>
<dbReference type="InterPro" id="IPR013443">
    <property type="entry name" value="CRISPR-assoc_prot_Csx16"/>
</dbReference>
<organism evidence="1 2">
    <name type="scientific">Paenibacillus polymyxa (strain SC2)</name>
    <name type="common">Bacillus polymyxa</name>
    <dbReference type="NCBI Taxonomy" id="886882"/>
    <lineage>
        <taxon>Bacteria</taxon>
        <taxon>Bacillati</taxon>
        <taxon>Bacillota</taxon>
        <taxon>Bacilli</taxon>
        <taxon>Bacillales</taxon>
        <taxon>Paenibacillaceae</taxon>
        <taxon>Paenibacillus</taxon>
    </lineage>
</organism>
<dbReference type="KEGG" id="ppm:PPSC2_28030"/>
<dbReference type="HOGENOM" id="CLU_1480660_0_0_9"/>
<protein>
    <submittedName>
        <fullName evidence="1">Uncharacterized protein</fullName>
    </submittedName>
</protein>
<dbReference type="OrthoDB" id="2087865at2"/>
<dbReference type="Proteomes" id="UP000006868">
    <property type="component" value="Plasmid pSC2"/>
</dbReference>
<dbReference type="AlphaFoldDB" id="E3EJN4"/>
<geneLocation type="plasmid" evidence="1 2">
    <name>pSC2</name>
</geneLocation>
<dbReference type="PATRIC" id="fig|886882.15.peg.5941"/>
<name>E3EJN4_PAEPS</name>
<dbReference type="Pfam" id="PF09652">
    <property type="entry name" value="Cas_VVA1548"/>
    <property type="match status" value="1"/>
</dbReference>
<evidence type="ECO:0000313" key="2">
    <source>
        <dbReference type="Proteomes" id="UP000006868"/>
    </source>
</evidence>
<dbReference type="EMBL" id="CP002214">
    <property type="protein sequence ID" value="ADO59405.1"/>
    <property type="molecule type" value="Genomic_DNA"/>
</dbReference>
<proteinExistence type="predicted"/>
<sequence length="182" mass="19648">MITTIKELIANHDIIASGFPAIADLSNYGTKGTPVHLTSLAPTILLEQGISEYYALELPRNTVFNNAEEIIAADLPVRKYCVSKVDNAAELDAVIVSRHQGTVNILKEQYPDAPVLENIMPADIKGKHVVGTLPPHLISSAGAYTPVTIKGFNYAVDGDLSGQELLDRMVISNQAIKLVEVN</sequence>
<keyword evidence="1" id="KW-0614">Plasmid</keyword>